<dbReference type="EMBL" id="UINC01131929">
    <property type="protein sequence ID" value="SVD13931.1"/>
    <property type="molecule type" value="Genomic_DNA"/>
</dbReference>
<dbReference type="InterPro" id="IPR001663">
    <property type="entry name" value="Rng_hydr_dOase-A"/>
</dbReference>
<reference evidence="1" key="1">
    <citation type="submission" date="2018-05" db="EMBL/GenBank/DDBJ databases">
        <authorList>
            <person name="Lanie J.A."/>
            <person name="Ng W.-L."/>
            <person name="Kazmierczak K.M."/>
            <person name="Andrzejewski T.M."/>
            <person name="Davidsen T.M."/>
            <person name="Wayne K.J."/>
            <person name="Tettelin H."/>
            <person name="Glass J.I."/>
            <person name="Rusch D."/>
            <person name="Podicherti R."/>
            <person name="Tsui H.-C.T."/>
            <person name="Winkler M.E."/>
        </authorList>
    </citation>
    <scope>NUCLEOTIDE SEQUENCE</scope>
</reference>
<dbReference type="PRINTS" id="PR00090">
    <property type="entry name" value="RNGDIOXGNASE"/>
</dbReference>
<name>A0A382SY94_9ZZZZ</name>
<dbReference type="AlphaFoldDB" id="A0A382SY94"/>
<evidence type="ECO:0008006" key="2">
    <source>
        <dbReference type="Google" id="ProtNLM"/>
    </source>
</evidence>
<organism evidence="1">
    <name type="scientific">marine metagenome</name>
    <dbReference type="NCBI Taxonomy" id="408172"/>
    <lineage>
        <taxon>unclassified sequences</taxon>
        <taxon>metagenomes</taxon>
        <taxon>ecological metagenomes</taxon>
    </lineage>
</organism>
<dbReference type="GO" id="GO:0051537">
    <property type="term" value="F:2 iron, 2 sulfur cluster binding"/>
    <property type="evidence" value="ECO:0007669"/>
    <property type="project" value="InterPro"/>
</dbReference>
<protein>
    <recommendedName>
        <fullName evidence="2">Rieske domain-containing protein</fullName>
    </recommendedName>
</protein>
<accession>A0A382SY94</accession>
<dbReference type="SUPFAM" id="SSF50022">
    <property type="entry name" value="ISP domain"/>
    <property type="match status" value="1"/>
</dbReference>
<evidence type="ECO:0000313" key="1">
    <source>
        <dbReference type="EMBL" id="SVD13931.1"/>
    </source>
</evidence>
<sequence length="65" mass="7597">MTGSVDLDWPSGDITRVPYRLYTDEGLFEREMERIFYASWAYVGLEAEIPNAWDYITTMIGYYAS</sequence>
<proteinExistence type="predicted"/>
<dbReference type="Gene3D" id="2.102.10.10">
    <property type="entry name" value="Rieske [2Fe-2S] iron-sulphur domain"/>
    <property type="match status" value="1"/>
</dbReference>
<dbReference type="Gene3D" id="3.90.380.10">
    <property type="entry name" value="Naphthalene 1,2-dioxygenase Alpha Subunit, Chain A, domain 1"/>
    <property type="match status" value="1"/>
</dbReference>
<gene>
    <name evidence="1" type="ORF">METZ01_LOCUS366785</name>
</gene>
<dbReference type="InterPro" id="IPR036922">
    <property type="entry name" value="Rieske_2Fe-2S_sf"/>
</dbReference>